<dbReference type="EMBL" id="LAZR01024726">
    <property type="protein sequence ID" value="KKL74209.1"/>
    <property type="molecule type" value="Genomic_DNA"/>
</dbReference>
<dbReference type="AlphaFoldDB" id="A0A0F9EJJ7"/>
<comment type="caution">
    <text evidence="1">The sequence shown here is derived from an EMBL/GenBank/DDBJ whole genome shotgun (WGS) entry which is preliminary data.</text>
</comment>
<protein>
    <submittedName>
        <fullName evidence="1">Uncharacterized protein</fullName>
    </submittedName>
</protein>
<gene>
    <name evidence="1" type="ORF">LCGC14_2067190</name>
</gene>
<name>A0A0F9EJJ7_9ZZZZ</name>
<evidence type="ECO:0000313" key="1">
    <source>
        <dbReference type="EMBL" id="KKL74209.1"/>
    </source>
</evidence>
<sequence length="66" mass="7806">METFMGQLINLAEYKFKKLNATLEDAKKCVSEGGIKYWDGKKFRSCDFLLNKDAEDTKHEWKKKEK</sequence>
<reference evidence="1" key="1">
    <citation type="journal article" date="2015" name="Nature">
        <title>Complex archaea that bridge the gap between prokaryotes and eukaryotes.</title>
        <authorList>
            <person name="Spang A."/>
            <person name="Saw J.H."/>
            <person name="Jorgensen S.L."/>
            <person name="Zaremba-Niedzwiedzka K."/>
            <person name="Martijn J."/>
            <person name="Lind A.E."/>
            <person name="van Eijk R."/>
            <person name="Schleper C."/>
            <person name="Guy L."/>
            <person name="Ettema T.J."/>
        </authorList>
    </citation>
    <scope>NUCLEOTIDE SEQUENCE</scope>
</reference>
<accession>A0A0F9EJJ7</accession>
<organism evidence="1">
    <name type="scientific">marine sediment metagenome</name>
    <dbReference type="NCBI Taxonomy" id="412755"/>
    <lineage>
        <taxon>unclassified sequences</taxon>
        <taxon>metagenomes</taxon>
        <taxon>ecological metagenomes</taxon>
    </lineage>
</organism>
<proteinExistence type="predicted"/>